<proteinExistence type="predicted"/>
<dbReference type="AlphaFoldDB" id="A0A9Q0RN60"/>
<dbReference type="EMBL" id="JAPWDV010000002">
    <property type="protein sequence ID" value="KAJ6220210.1"/>
    <property type="molecule type" value="Genomic_DNA"/>
</dbReference>
<accession>A0A9Q0RN60</accession>
<evidence type="ECO:0000313" key="1">
    <source>
        <dbReference type="EMBL" id="KAJ6220210.1"/>
    </source>
</evidence>
<keyword evidence="2" id="KW-1185">Reference proteome</keyword>
<evidence type="ECO:0000313" key="2">
    <source>
        <dbReference type="Proteomes" id="UP001142055"/>
    </source>
</evidence>
<organism evidence="1 2">
    <name type="scientific">Blomia tropicalis</name>
    <name type="common">Mite</name>
    <dbReference type="NCBI Taxonomy" id="40697"/>
    <lineage>
        <taxon>Eukaryota</taxon>
        <taxon>Metazoa</taxon>
        <taxon>Ecdysozoa</taxon>
        <taxon>Arthropoda</taxon>
        <taxon>Chelicerata</taxon>
        <taxon>Arachnida</taxon>
        <taxon>Acari</taxon>
        <taxon>Acariformes</taxon>
        <taxon>Sarcoptiformes</taxon>
        <taxon>Astigmata</taxon>
        <taxon>Glycyphagoidea</taxon>
        <taxon>Echimyopodidae</taxon>
        <taxon>Blomia</taxon>
    </lineage>
</organism>
<reference evidence="1" key="1">
    <citation type="submission" date="2022-12" db="EMBL/GenBank/DDBJ databases">
        <title>Genome assemblies of Blomia tropicalis.</title>
        <authorList>
            <person name="Cui Y."/>
        </authorList>
    </citation>
    <scope>NUCLEOTIDE SEQUENCE</scope>
    <source>
        <tissue evidence="1">Adult mites</tissue>
    </source>
</reference>
<comment type="caution">
    <text evidence="1">The sequence shown here is derived from an EMBL/GenBank/DDBJ whole genome shotgun (WGS) entry which is preliminary data.</text>
</comment>
<protein>
    <submittedName>
        <fullName evidence="1">Uncharacterized protein</fullName>
    </submittedName>
</protein>
<dbReference type="Proteomes" id="UP001142055">
    <property type="component" value="Chromosome 2"/>
</dbReference>
<sequence>MILFMIIAPSYEYTMATRTSNQMAASMTNSRLIGAKVANDEDDADIHSFHDHKSCQLDGWLVRWFVLVGPSVPRQDFQPPKVTKP</sequence>
<gene>
    <name evidence="1" type="ORF">RDWZM_006022</name>
</gene>
<name>A0A9Q0RN60_BLOTA</name>